<dbReference type="OrthoDB" id="2424995at2759"/>
<dbReference type="GO" id="GO:0003676">
    <property type="term" value="F:nucleic acid binding"/>
    <property type="evidence" value="ECO:0007669"/>
    <property type="project" value="InterPro"/>
</dbReference>
<dbReference type="EMBL" id="CAMKVN010018657">
    <property type="protein sequence ID" value="CAI2198439.1"/>
    <property type="molecule type" value="Genomic_DNA"/>
</dbReference>
<dbReference type="AlphaFoldDB" id="A0A9W4WZV2"/>
<proteinExistence type="predicted"/>
<name>A0A9W4WZV2_9GLOM</name>
<reference evidence="1" key="1">
    <citation type="submission" date="2022-08" db="EMBL/GenBank/DDBJ databases">
        <authorList>
            <person name="Kallberg Y."/>
            <person name="Tangrot J."/>
            <person name="Rosling A."/>
        </authorList>
    </citation>
    <scope>NUCLEOTIDE SEQUENCE</scope>
    <source>
        <strain evidence="1">Wild A</strain>
    </source>
</reference>
<accession>A0A9W4WZV2</accession>
<dbReference type="InterPro" id="IPR012337">
    <property type="entry name" value="RNaseH-like_sf"/>
</dbReference>
<dbReference type="SUPFAM" id="SSF53098">
    <property type="entry name" value="Ribonuclease H-like"/>
    <property type="match status" value="1"/>
</dbReference>
<keyword evidence="2" id="KW-1185">Reference proteome</keyword>
<dbReference type="Gene3D" id="3.30.420.10">
    <property type="entry name" value="Ribonuclease H-like superfamily/Ribonuclease H"/>
    <property type="match status" value="1"/>
</dbReference>
<protein>
    <submittedName>
        <fullName evidence="1">12321_t:CDS:1</fullName>
    </submittedName>
</protein>
<comment type="caution">
    <text evidence="1">The sequence shown here is derived from an EMBL/GenBank/DDBJ whole genome shotgun (WGS) entry which is preliminary data.</text>
</comment>
<dbReference type="Proteomes" id="UP001153678">
    <property type="component" value="Unassembled WGS sequence"/>
</dbReference>
<feature type="non-terminal residue" evidence="1">
    <location>
        <position position="1"/>
    </location>
</feature>
<gene>
    <name evidence="1" type="ORF">FWILDA_LOCUS18573</name>
</gene>
<sequence>NYSSSDPRENPSFKTILARILSATLKNTLKFRFEDIRAFPLQEYHTVKKAYIRVRTWNYFDWNNTLKAVCEVGICTASNDLTSKYYHHKITCEERLPFSNRTLILIWDIETYSSQRTDDPKPLKQICLVDVEIASDPQWITIVYRDQTNLLKAFALCWKLLVLDIQISFNDLQYN</sequence>
<evidence type="ECO:0000313" key="2">
    <source>
        <dbReference type="Proteomes" id="UP001153678"/>
    </source>
</evidence>
<organism evidence="1 2">
    <name type="scientific">Funneliformis geosporum</name>
    <dbReference type="NCBI Taxonomy" id="1117311"/>
    <lineage>
        <taxon>Eukaryota</taxon>
        <taxon>Fungi</taxon>
        <taxon>Fungi incertae sedis</taxon>
        <taxon>Mucoromycota</taxon>
        <taxon>Glomeromycotina</taxon>
        <taxon>Glomeromycetes</taxon>
        <taxon>Glomerales</taxon>
        <taxon>Glomeraceae</taxon>
        <taxon>Funneliformis</taxon>
    </lineage>
</organism>
<dbReference type="InterPro" id="IPR036397">
    <property type="entry name" value="RNaseH_sf"/>
</dbReference>
<evidence type="ECO:0000313" key="1">
    <source>
        <dbReference type="EMBL" id="CAI2198439.1"/>
    </source>
</evidence>